<name>A0AAQ3M548_9PEZI</name>
<organism evidence="2 3">
    <name type="scientific">Acrodontium crateriforme</name>
    <dbReference type="NCBI Taxonomy" id="150365"/>
    <lineage>
        <taxon>Eukaryota</taxon>
        <taxon>Fungi</taxon>
        <taxon>Dikarya</taxon>
        <taxon>Ascomycota</taxon>
        <taxon>Pezizomycotina</taxon>
        <taxon>Dothideomycetes</taxon>
        <taxon>Dothideomycetidae</taxon>
        <taxon>Mycosphaerellales</taxon>
        <taxon>Teratosphaeriaceae</taxon>
        <taxon>Acrodontium</taxon>
    </lineage>
</organism>
<proteinExistence type="predicted"/>
<gene>
    <name evidence="2" type="ORF">R9X50_00473300</name>
</gene>
<protein>
    <submittedName>
        <fullName evidence="2">Uncharacterized protein</fullName>
    </submittedName>
</protein>
<feature type="region of interest" description="Disordered" evidence="1">
    <location>
        <begin position="187"/>
        <end position="219"/>
    </location>
</feature>
<dbReference type="Proteomes" id="UP001303373">
    <property type="component" value="Chromosome 7"/>
</dbReference>
<dbReference type="EMBL" id="CP138586">
    <property type="protein sequence ID" value="WPH01879.1"/>
    <property type="molecule type" value="Genomic_DNA"/>
</dbReference>
<reference evidence="2 3" key="1">
    <citation type="submission" date="2023-11" db="EMBL/GenBank/DDBJ databases">
        <title>An acidophilic fungus is an integral part of prey digestion in a carnivorous sundew plant.</title>
        <authorList>
            <person name="Tsai I.J."/>
        </authorList>
    </citation>
    <scope>NUCLEOTIDE SEQUENCE [LARGE SCALE GENOMIC DNA]</scope>
    <source>
        <strain evidence="2">169a</strain>
    </source>
</reference>
<evidence type="ECO:0000256" key="1">
    <source>
        <dbReference type="SAM" id="MobiDB-lite"/>
    </source>
</evidence>
<sequence>MATQIPFHLRRQLNALHRQSIIHRTYSNTPTKPETNDNNLVLLPSTQEMMNALESIDTHFLKDTTAQLNTLQTTVQTQIRMAKTLPSYPHTLRSLPAYTLSAHHALNTHQTALNAEIARIQAHLTDLTFEAYPRRKQLFKQTFLDEMEMLTNQERIELYHSMRLKEKGMADRVAQRALDQLADANKLKGRVGSGENTEREKSSSTESTATLARSKHDDEISKLQAALEAQLNPRK</sequence>
<evidence type="ECO:0000313" key="3">
    <source>
        <dbReference type="Proteomes" id="UP001303373"/>
    </source>
</evidence>
<keyword evidence="3" id="KW-1185">Reference proteome</keyword>
<evidence type="ECO:0000313" key="2">
    <source>
        <dbReference type="EMBL" id="WPH01879.1"/>
    </source>
</evidence>
<dbReference type="AlphaFoldDB" id="A0AAQ3M548"/>
<accession>A0AAQ3M548</accession>